<dbReference type="EMBL" id="ML994610">
    <property type="protein sequence ID" value="KAF2195231.1"/>
    <property type="molecule type" value="Genomic_DNA"/>
</dbReference>
<name>A0A6A6EVC6_9PEZI</name>
<evidence type="ECO:0000313" key="2">
    <source>
        <dbReference type="Proteomes" id="UP000800200"/>
    </source>
</evidence>
<gene>
    <name evidence="1" type="ORF">K469DRAFT_681566</name>
</gene>
<protein>
    <submittedName>
        <fullName evidence="1">Uncharacterized protein</fullName>
    </submittedName>
</protein>
<dbReference type="InterPro" id="IPR029035">
    <property type="entry name" value="DHS-like_NAD/FAD-binding_dom"/>
</dbReference>
<reference evidence="1" key="1">
    <citation type="journal article" date="2020" name="Stud. Mycol.">
        <title>101 Dothideomycetes genomes: a test case for predicting lifestyles and emergence of pathogens.</title>
        <authorList>
            <person name="Haridas S."/>
            <person name="Albert R."/>
            <person name="Binder M."/>
            <person name="Bloem J."/>
            <person name="Labutti K."/>
            <person name="Salamov A."/>
            <person name="Andreopoulos B."/>
            <person name="Baker S."/>
            <person name="Barry K."/>
            <person name="Bills G."/>
            <person name="Bluhm B."/>
            <person name="Cannon C."/>
            <person name="Castanera R."/>
            <person name="Culley D."/>
            <person name="Daum C."/>
            <person name="Ezra D."/>
            <person name="Gonzalez J."/>
            <person name="Henrissat B."/>
            <person name="Kuo A."/>
            <person name="Liang C."/>
            <person name="Lipzen A."/>
            <person name="Lutzoni F."/>
            <person name="Magnuson J."/>
            <person name="Mondo S."/>
            <person name="Nolan M."/>
            <person name="Ohm R."/>
            <person name="Pangilinan J."/>
            <person name="Park H.-J."/>
            <person name="Ramirez L."/>
            <person name="Alfaro M."/>
            <person name="Sun H."/>
            <person name="Tritt A."/>
            <person name="Yoshinaga Y."/>
            <person name="Zwiers L.-H."/>
            <person name="Turgeon B."/>
            <person name="Goodwin S."/>
            <person name="Spatafora J."/>
            <person name="Crous P."/>
            <person name="Grigoriev I."/>
        </authorList>
    </citation>
    <scope>NUCLEOTIDE SEQUENCE</scope>
    <source>
        <strain evidence="1">CBS 207.26</strain>
    </source>
</reference>
<keyword evidence="2" id="KW-1185">Reference proteome</keyword>
<sequence>MSSRRPFLAYLGTEIIRDGMVGLEMVRKKLWAKSNIVIISGAGISTNAGTYSIPDSTAKLHSYLLSVFVTASESKFTPFERLMEDLARYGRIRRHYTQNFDCRSTRLPSLSQKTICLHGRLDTMMCHMYSQHKCQEYDQQLVEMGKRSRSGGFLRTQGASLWRRMPQ</sequence>
<dbReference type="AlphaFoldDB" id="A0A6A6EVC6"/>
<organism evidence="1 2">
    <name type="scientific">Zopfia rhizophila CBS 207.26</name>
    <dbReference type="NCBI Taxonomy" id="1314779"/>
    <lineage>
        <taxon>Eukaryota</taxon>
        <taxon>Fungi</taxon>
        <taxon>Dikarya</taxon>
        <taxon>Ascomycota</taxon>
        <taxon>Pezizomycotina</taxon>
        <taxon>Dothideomycetes</taxon>
        <taxon>Dothideomycetes incertae sedis</taxon>
        <taxon>Zopfiaceae</taxon>
        <taxon>Zopfia</taxon>
    </lineage>
</organism>
<proteinExistence type="predicted"/>
<accession>A0A6A6EVC6</accession>
<dbReference type="OrthoDB" id="2919105at2759"/>
<dbReference type="SUPFAM" id="SSF52467">
    <property type="entry name" value="DHS-like NAD/FAD-binding domain"/>
    <property type="match status" value="1"/>
</dbReference>
<evidence type="ECO:0000313" key="1">
    <source>
        <dbReference type="EMBL" id="KAF2195231.1"/>
    </source>
</evidence>
<dbReference type="Gene3D" id="3.40.50.1220">
    <property type="entry name" value="TPP-binding domain"/>
    <property type="match status" value="1"/>
</dbReference>
<dbReference type="CDD" id="cd00296">
    <property type="entry name" value="SIR2"/>
    <property type="match status" value="1"/>
</dbReference>
<dbReference type="Proteomes" id="UP000800200">
    <property type="component" value="Unassembled WGS sequence"/>
</dbReference>